<dbReference type="GeneID" id="27703222"/>
<dbReference type="InterPro" id="IPR011701">
    <property type="entry name" value="MFS"/>
</dbReference>
<feature type="transmembrane region" description="Helical" evidence="7">
    <location>
        <begin position="520"/>
        <end position="544"/>
    </location>
</feature>
<protein>
    <recommendedName>
        <fullName evidence="8">Major facilitator superfamily (MFS) profile domain-containing protein</fullName>
    </recommendedName>
</protein>
<evidence type="ECO:0000256" key="5">
    <source>
        <dbReference type="ARBA" id="ARBA00023136"/>
    </source>
</evidence>
<comment type="similarity">
    <text evidence="2">Belongs to the major facilitator superfamily. TCR/Tet family.</text>
</comment>
<feature type="transmembrane region" description="Helical" evidence="7">
    <location>
        <begin position="711"/>
        <end position="731"/>
    </location>
</feature>
<dbReference type="SUPFAM" id="SSF103473">
    <property type="entry name" value="MFS general substrate transporter"/>
    <property type="match status" value="1"/>
</dbReference>
<gene>
    <name evidence="9" type="ORF">Z519_10294</name>
</gene>
<keyword evidence="4 7" id="KW-1133">Transmembrane helix</keyword>
<evidence type="ECO:0000256" key="6">
    <source>
        <dbReference type="SAM" id="MobiDB-lite"/>
    </source>
</evidence>
<sequence>MDESRLCRFSPRMDIELNDDDLVFLNTYNLTAPAFISDMFPDGRCNPVPENHRAAEQEKLTLSVSNGPRPGSRLQHFSYIVLRLSQSLRDKIIAIILSTCRPSNAIRVASAFPSVNLLDYLLHDFFATACIRAEEWIHIPSFGFGTEKPPELLPSMIATGAVATPDKSLQKWGFAIQEELRHFLGRAIENDNSRARDLEAVQGLMVLLEIGHWIFDVTLEFVSMHLHMSLEHIQVFAGSDGREEADDIVPLQEWINESSSRQAIWHAGQLLRDARCVPKHWLQAFLAVAVYHASLVCWAYGLFSASSKPGLPDIQPHIEGARQERDAATKQSFSAGPFRLSPDKSQVIWLDGRESDNVKRFISLGIGSSESPIFLNDTRAVMDMVLSLLQTGRPSLQPPLVENLVQLMARLRDIVQLIVTFNGTFVLRLIRALYLAPPVWHLLPHNLIGLGGTHVLRPDVRDPSLPSHKFSRLIGLDNEDMEHESIGALPTLIPDVLEKHVGCISTNEVRSNKAAKSRNFLTIFSLFLAQFLAALDATIVSVALPTIASQLHSTSAQYAWFASSYMLASTSSTPLWVKFSDIFGRKPTIILANAVFMGGSLISALSPSPTTLIGGRALQGLGGGGIIIMVTIIIGDLFELHERAKYYGFSGVVYGISSGIGPILGAVFTQAIGWQWCFYINLPFDGLSLIILLLFLKVNKPKTTFVRALKTFDWTGSALILAGTLCFLYGLENAAGHHAWSSATSLSLLIVGVALMILFVVNEWYWATSPVFPVRVLANLACFACLMVAAAHTFVFFAYDYFLPLYFQTLLGASPIQSGLYIFALILPLCIMSMSTGPLIKKTGGIRIIIWAGTLLMTLGTGLFIDLPPSRRLAKLVIFQVIAGIGAGLLFVPPMIALQSFLAKEYVAAGTSALSFLRNLLSSLSIVLGSAILEESVGTSGLTNVVGSPVGNNEGNDKSSGTQPQQFLASMKHMWMFYTCIAGLMMVFSFLIVDSKATKAPDQTENESKNQESGFEGVAPVEAPEAQGKS</sequence>
<evidence type="ECO:0000256" key="3">
    <source>
        <dbReference type="ARBA" id="ARBA00022692"/>
    </source>
</evidence>
<evidence type="ECO:0000313" key="10">
    <source>
        <dbReference type="Proteomes" id="UP000053789"/>
    </source>
</evidence>
<keyword evidence="10" id="KW-1185">Reference proteome</keyword>
<evidence type="ECO:0000256" key="7">
    <source>
        <dbReference type="SAM" id="Phobius"/>
    </source>
</evidence>
<evidence type="ECO:0000256" key="2">
    <source>
        <dbReference type="ARBA" id="ARBA00007520"/>
    </source>
</evidence>
<feature type="transmembrane region" description="Helical" evidence="7">
    <location>
        <begin position="652"/>
        <end position="672"/>
    </location>
</feature>
<dbReference type="PROSITE" id="PS50850">
    <property type="entry name" value="MFS"/>
    <property type="match status" value="1"/>
</dbReference>
<feature type="transmembrane region" description="Helical" evidence="7">
    <location>
        <begin position="848"/>
        <end position="865"/>
    </location>
</feature>
<feature type="transmembrane region" description="Helical" evidence="7">
    <location>
        <begin position="915"/>
        <end position="933"/>
    </location>
</feature>
<dbReference type="InterPro" id="IPR036259">
    <property type="entry name" value="MFS_trans_sf"/>
</dbReference>
<feature type="transmembrane region" description="Helical" evidence="7">
    <location>
        <begin position="281"/>
        <end position="303"/>
    </location>
</feature>
<comment type="subcellular location">
    <subcellularLocation>
        <location evidence="1">Membrane</location>
        <topology evidence="1">Multi-pass membrane protein</topology>
    </subcellularLocation>
</comment>
<feature type="transmembrane region" description="Helical" evidence="7">
    <location>
        <begin position="819"/>
        <end position="836"/>
    </location>
</feature>
<dbReference type="GO" id="GO:0022857">
    <property type="term" value="F:transmembrane transporter activity"/>
    <property type="evidence" value="ECO:0007669"/>
    <property type="project" value="InterPro"/>
</dbReference>
<feature type="transmembrane region" description="Helical" evidence="7">
    <location>
        <begin position="877"/>
        <end position="903"/>
    </location>
</feature>
<dbReference type="EMBL" id="KN846997">
    <property type="protein sequence ID" value="KIW88810.1"/>
    <property type="molecule type" value="Genomic_DNA"/>
</dbReference>
<dbReference type="PRINTS" id="PR01036">
    <property type="entry name" value="TCRTETB"/>
</dbReference>
<dbReference type="CDD" id="cd17502">
    <property type="entry name" value="MFS_Azr1_MDR_like"/>
    <property type="match status" value="1"/>
</dbReference>
<keyword evidence="3 7" id="KW-0812">Transmembrane</keyword>
<organism evidence="9 10">
    <name type="scientific">Cladophialophora bantiana (strain ATCC 10958 / CBS 173.52 / CDC B-1940 / NIH 8579)</name>
    <name type="common">Xylohypha bantiana</name>
    <dbReference type="NCBI Taxonomy" id="1442370"/>
    <lineage>
        <taxon>Eukaryota</taxon>
        <taxon>Fungi</taxon>
        <taxon>Dikarya</taxon>
        <taxon>Ascomycota</taxon>
        <taxon>Pezizomycotina</taxon>
        <taxon>Eurotiomycetes</taxon>
        <taxon>Chaetothyriomycetidae</taxon>
        <taxon>Chaetothyriales</taxon>
        <taxon>Herpotrichiellaceae</taxon>
        <taxon>Cladophialophora</taxon>
    </lineage>
</organism>
<dbReference type="OrthoDB" id="10021397at2759"/>
<dbReference type="RefSeq" id="XP_016615479.1">
    <property type="nucleotide sequence ID" value="XM_016768011.1"/>
</dbReference>
<feature type="transmembrane region" description="Helical" evidence="7">
    <location>
        <begin position="975"/>
        <end position="993"/>
    </location>
</feature>
<feature type="domain" description="Major facilitator superfamily (MFS) profile" evidence="8">
    <location>
        <begin position="522"/>
        <end position="997"/>
    </location>
</feature>
<reference evidence="9" key="1">
    <citation type="submission" date="2015-01" db="EMBL/GenBank/DDBJ databases">
        <title>The Genome Sequence of Cladophialophora bantiana CBS 173.52.</title>
        <authorList>
            <consortium name="The Broad Institute Genomics Platform"/>
            <person name="Cuomo C."/>
            <person name="de Hoog S."/>
            <person name="Gorbushina A."/>
            <person name="Stielow B."/>
            <person name="Teixiera M."/>
            <person name="Abouelleil A."/>
            <person name="Chapman S.B."/>
            <person name="Priest M."/>
            <person name="Young S.K."/>
            <person name="Wortman J."/>
            <person name="Nusbaum C."/>
            <person name="Birren B."/>
        </authorList>
    </citation>
    <scope>NUCLEOTIDE SEQUENCE [LARGE SCALE GENOMIC DNA]</scope>
    <source>
        <strain evidence="9">CBS 173.52</strain>
    </source>
</reference>
<evidence type="ECO:0000259" key="8">
    <source>
        <dbReference type="PROSITE" id="PS50850"/>
    </source>
</evidence>
<dbReference type="GO" id="GO:0005886">
    <property type="term" value="C:plasma membrane"/>
    <property type="evidence" value="ECO:0007669"/>
    <property type="project" value="TreeGrafter"/>
</dbReference>
<feature type="transmembrane region" description="Helical" evidence="7">
    <location>
        <begin position="743"/>
        <end position="765"/>
    </location>
</feature>
<proteinExistence type="inferred from homology"/>
<feature type="region of interest" description="Disordered" evidence="6">
    <location>
        <begin position="999"/>
        <end position="1030"/>
    </location>
</feature>
<dbReference type="PANTHER" id="PTHR23501:SF102">
    <property type="entry name" value="DRUG TRANSPORTER, PUTATIVE (AFU_ORTHOLOGUE AFUA_3G08530)-RELATED"/>
    <property type="match status" value="1"/>
</dbReference>
<dbReference type="Proteomes" id="UP000053789">
    <property type="component" value="Unassembled WGS sequence"/>
</dbReference>
<dbReference type="HOGENOM" id="CLU_294400_0_0_1"/>
<name>A0A0D2HD52_CLAB1</name>
<dbReference type="Pfam" id="PF07690">
    <property type="entry name" value="MFS_1"/>
    <property type="match status" value="1"/>
</dbReference>
<feature type="transmembrane region" description="Helical" evidence="7">
    <location>
        <begin position="556"/>
        <end position="577"/>
    </location>
</feature>
<evidence type="ECO:0000256" key="4">
    <source>
        <dbReference type="ARBA" id="ARBA00022989"/>
    </source>
</evidence>
<dbReference type="AlphaFoldDB" id="A0A0D2HD52"/>
<keyword evidence="5 7" id="KW-0472">Membrane</keyword>
<dbReference type="Gene3D" id="1.20.1720.10">
    <property type="entry name" value="Multidrug resistance protein D"/>
    <property type="match status" value="1"/>
</dbReference>
<evidence type="ECO:0000256" key="1">
    <source>
        <dbReference type="ARBA" id="ARBA00004141"/>
    </source>
</evidence>
<feature type="transmembrane region" description="Helical" evidence="7">
    <location>
        <begin position="618"/>
        <end position="640"/>
    </location>
</feature>
<evidence type="ECO:0000313" key="9">
    <source>
        <dbReference type="EMBL" id="KIW88810.1"/>
    </source>
</evidence>
<dbReference type="Gene3D" id="1.20.1250.20">
    <property type="entry name" value="MFS general substrate transporter like domains"/>
    <property type="match status" value="1"/>
</dbReference>
<dbReference type="VEuPathDB" id="FungiDB:Z519_10294"/>
<feature type="transmembrane region" description="Helical" evidence="7">
    <location>
        <begin position="589"/>
        <end position="606"/>
    </location>
</feature>
<feature type="transmembrane region" description="Helical" evidence="7">
    <location>
        <begin position="777"/>
        <end position="799"/>
    </location>
</feature>
<accession>A0A0D2HD52</accession>
<dbReference type="InterPro" id="IPR020846">
    <property type="entry name" value="MFS_dom"/>
</dbReference>
<dbReference type="PANTHER" id="PTHR23501">
    <property type="entry name" value="MAJOR FACILITATOR SUPERFAMILY"/>
    <property type="match status" value="1"/>
</dbReference>
<feature type="transmembrane region" description="Helical" evidence="7">
    <location>
        <begin position="678"/>
        <end position="699"/>
    </location>
</feature>